<keyword evidence="4" id="KW-1185">Reference proteome</keyword>
<gene>
    <name evidence="3" type="ORF">JI435_112500</name>
</gene>
<dbReference type="Pfam" id="PF26061">
    <property type="entry name" value="DUF8021"/>
    <property type="match status" value="1"/>
</dbReference>
<name>A0A7U2NP18_PHANO</name>
<dbReference type="VEuPathDB" id="FungiDB:JI435_112500"/>
<feature type="domain" description="DUF8021" evidence="2">
    <location>
        <begin position="149"/>
        <end position="259"/>
    </location>
</feature>
<evidence type="ECO:0000256" key="1">
    <source>
        <dbReference type="SAM" id="SignalP"/>
    </source>
</evidence>
<dbReference type="Proteomes" id="UP000663193">
    <property type="component" value="Chromosome 18"/>
</dbReference>
<organism evidence="3 4">
    <name type="scientific">Phaeosphaeria nodorum (strain SN15 / ATCC MYA-4574 / FGSC 10173)</name>
    <name type="common">Glume blotch fungus</name>
    <name type="synonym">Parastagonospora nodorum</name>
    <dbReference type="NCBI Taxonomy" id="321614"/>
    <lineage>
        <taxon>Eukaryota</taxon>
        <taxon>Fungi</taxon>
        <taxon>Dikarya</taxon>
        <taxon>Ascomycota</taxon>
        <taxon>Pezizomycotina</taxon>
        <taxon>Dothideomycetes</taxon>
        <taxon>Pleosporomycetidae</taxon>
        <taxon>Pleosporales</taxon>
        <taxon>Pleosporineae</taxon>
        <taxon>Phaeosphaeriaceae</taxon>
        <taxon>Parastagonospora</taxon>
    </lineage>
</organism>
<protein>
    <recommendedName>
        <fullName evidence="2">DUF8021 domain-containing protein</fullName>
    </recommendedName>
</protein>
<reference evidence="4" key="1">
    <citation type="journal article" date="2021" name="BMC Genomics">
        <title>Chromosome-level genome assembly and manually-curated proteome of model necrotroph Parastagonospora nodorum Sn15 reveals a genome-wide trove of candidate effector homologs, and redundancy of virulence-related functions within an accessory chromosome.</title>
        <authorList>
            <person name="Bertazzoni S."/>
            <person name="Jones D.A.B."/>
            <person name="Phan H.T."/>
            <person name="Tan K.-C."/>
            <person name="Hane J.K."/>
        </authorList>
    </citation>
    <scope>NUCLEOTIDE SEQUENCE [LARGE SCALE GENOMIC DNA]</scope>
    <source>
        <strain evidence="4">SN15 / ATCC MYA-4574 / FGSC 10173)</strain>
    </source>
</reference>
<keyword evidence="1" id="KW-0732">Signal</keyword>
<feature type="signal peptide" evidence="1">
    <location>
        <begin position="1"/>
        <end position="17"/>
    </location>
</feature>
<dbReference type="InterPro" id="IPR058334">
    <property type="entry name" value="DUF8021"/>
</dbReference>
<proteinExistence type="predicted"/>
<accession>A0A7U2NP18</accession>
<sequence length="301" mass="32921">MLIISVIATTLARTAIAACDRTFLNDWTALYLSAQTVGNSALLTDTLFPNLTYTEQFKPANITGGILSKPLNITQYRSVLDEVLCTAFTEIIVTDISHPYVLGVRIEGNGLYIKKIETLVSDAGDWLFNATGTAHWNSFEKWDSIPLVERDTREVIQAAGDAYFDRFGNANVTVPFGTPCARLEGGSYTDTSRTNGSTCSLGLPSTIHVVDRRYVVDVEYGAVSIFVGFPGLDRASKEPAPDSHLFRVEKGKLRYVHTISTCEGHPGCGLNGSYVPIDGGNGTRQILKSREEKWQKNSAGR</sequence>
<evidence type="ECO:0000259" key="2">
    <source>
        <dbReference type="Pfam" id="PF26061"/>
    </source>
</evidence>
<evidence type="ECO:0000313" key="3">
    <source>
        <dbReference type="EMBL" id="QRD05356.1"/>
    </source>
</evidence>
<feature type="chain" id="PRO_5031125677" description="DUF8021 domain-containing protein" evidence="1">
    <location>
        <begin position="18"/>
        <end position="301"/>
    </location>
</feature>
<dbReference type="EMBL" id="CP069040">
    <property type="protein sequence ID" value="QRD05356.1"/>
    <property type="molecule type" value="Genomic_DNA"/>
</dbReference>
<dbReference type="OrthoDB" id="3515051at2759"/>
<dbReference type="AlphaFoldDB" id="A0A7U2NP18"/>
<evidence type="ECO:0000313" key="4">
    <source>
        <dbReference type="Proteomes" id="UP000663193"/>
    </source>
</evidence>